<comment type="similarity">
    <text evidence="1 13">Belongs to the DNA polymerase type-A family.</text>
</comment>
<dbReference type="SMART" id="SM00482">
    <property type="entry name" value="POLAc"/>
    <property type="match status" value="1"/>
</dbReference>
<dbReference type="PANTHER" id="PTHR10133">
    <property type="entry name" value="DNA POLYMERASE I"/>
    <property type="match status" value="1"/>
</dbReference>
<dbReference type="PANTHER" id="PTHR10133:SF27">
    <property type="entry name" value="DNA POLYMERASE NU"/>
    <property type="match status" value="1"/>
</dbReference>
<dbReference type="InterPro" id="IPR002421">
    <property type="entry name" value="5-3_exonuclease"/>
</dbReference>
<evidence type="ECO:0000256" key="11">
    <source>
        <dbReference type="ARBA" id="ARBA00049244"/>
    </source>
</evidence>
<dbReference type="CDD" id="cd08637">
    <property type="entry name" value="DNA_pol_A_pol_I_C"/>
    <property type="match status" value="1"/>
</dbReference>
<evidence type="ECO:0000256" key="4">
    <source>
        <dbReference type="ARBA" id="ARBA00022679"/>
    </source>
</evidence>
<keyword evidence="8 13" id="KW-0239">DNA-directed DNA polymerase</keyword>
<dbReference type="InterPro" id="IPR036279">
    <property type="entry name" value="5-3_exonuclease_C_sf"/>
</dbReference>
<evidence type="ECO:0000313" key="16">
    <source>
        <dbReference type="EMBL" id="PMP61105.1"/>
    </source>
</evidence>
<dbReference type="FunFam" id="1.10.150.20:FF:000002">
    <property type="entry name" value="DNA polymerase I"/>
    <property type="match status" value="1"/>
</dbReference>
<dbReference type="GO" id="GO:0008409">
    <property type="term" value="F:5'-3' exonuclease activity"/>
    <property type="evidence" value="ECO:0007669"/>
    <property type="project" value="UniProtKB-UniRule"/>
</dbReference>
<dbReference type="NCBIfam" id="NF004397">
    <property type="entry name" value="PRK05755.1"/>
    <property type="match status" value="1"/>
</dbReference>
<comment type="caution">
    <text evidence="16">The sequence shown here is derived from an EMBL/GenBank/DDBJ whole genome shotgun (WGS) entry which is preliminary data.</text>
</comment>
<keyword evidence="9 13" id="KW-0238">DNA-binding</keyword>
<dbReference type="InterPro" id="IPR001098">
    <property type="entry name" value="DNA-dir_DNA_pol_A_palm_dom"/>
</dbReference>
<feature type="domain" description="DNA-directed DNA polymerase family A palm" evidence="15">
    <location>
        <begin position="610"/>
        <end position="816"/>
    </location>
</feature>
<dbReference type="Pfam" id="PF00476">
    <property type="entry name" value="DNA_pol_A"/>
    <property type="match status" value="1"/>
</dbReference>
<dbReference type="InterPro" id="IPR020045">
    <property type="entry name" value="DNA_polI_H3TH"/>
</dbReference>
<keyword evidence="13" id="KW-0269">Exonuclease</keyword>
<evidence type="ECO:0000256" key="13">
    <source>
        <dbReference type="RuleBase" id="RU004460"/>
    </source>
</evidence>
<evidence type="ECO:0000313" key="17">
    <source>
        <dbReference type="Proteomes" id="UP000235731"/>
    </source>
</evidence>
<dbReference type="CDD" id="cd09859">
    <property type="entry name" value="PIN_53EXO"/>
    <property type="match status" value="1"/>
</dbReference>
<dbReference type="SUPFAM" id="SSF47807">
    <property type="entry name" value="5' to 3' exonuclease, C-terminal subdomain"/>
    <property type="match status" value="1"/>
</dbReference>
<keyword evidence="13" id="KW-0540">Nuclease</keyword>
<dbReference type="CDD" id="cd09898">
    <property type="entry name" value="H3TH_53EXO"/>
    <property type="match status" value="1"/>
</dbReference>
<dbReference type="InterPro" id="IPR002298">
    <property type="entry name" value="DNA_polymerase_A"/>
</dbReference>
<evidence type="ECO:0000256" key="5">
    <source>
        <dbReference type="ARBA" id="ARBA00022695"/>
    </source>
</evidence>
<organism evidence="16 17">
    <name type="scientific">Caldimicrobium thiodismutans</name>
    <dbReference type="NCBI Taxonomy" id="1653476"/>
    <lineage>
        <taxon>Bacteria</taxon>
        <taxon>Pseudomonadati</taxon>
        <taxon>Thermodesulfobacteriota</taxon>
        <taxon>Thermodesulfobacteria</taxon>
        <taxon>Thermodesulfobacteriales</taxon>
        <taxon>Thermodesulfobacteriaceae</taxon>
        <taxon>Caldimicrobium</taxon>
    </lineage>
</organism>
<dbReference type="InterPro" id="IPR029060">
    <property type="entry name" value="PIN-like_dom_sf"/>
</dbReference>
<protein>
    <recommendedName>
        <fullName evidence="3 12">DNA polymerase I</fullName>
        <ecNumber evidence="2 12">2.7.7.7</ecNumber>
    </recommendedName>
</protein>
<evidence type="ECO:0000259" key="15">
    <source>
        <dbReference type="SMART" id="SM00482"/>
    </source>
</evidence>
<feature type="domain" description="5'-3' exonuclease" evidence="14">
    <location>
        <begin position="10"/>
        <end position="264"/>
    </location>
</feature>
<accession>A0A2N7PIA5</accession>
<evidence type="ECO:0000256" key="8">
    <source>
        <dbReference type="ARBA" id="ARBA00022932"/>
    </source>
</evidence>
<dbReference type="Gene3D" id="3.40.50.1010">
    <property type="entry name" value="5'-nuclease"/>
    <property type="match status" value="1"/>
</dbReference>
<dbReference type="Proteomes" id="UP000235731">
    <property type="component" value="Unassembled WGS sequence"/>
</dbReference>
<keyword evidence="13" id="KW-0378">Hydrolase</keyword>
<reference evidence="16 17" key="1">
    <citation type="submission" date="2018-01" db="EMBL/GenBank/DDBJ databases">
        <title>Metagenomic assembled genomes from two thermal pools in the Uzon Caldera, Kamchatka, Russia.</title>
        <authorList>
            <person name="Wilkins L."/>
            <person name="Ettinger C."/>
        </authorList>
    </citation>
    <scope>NUCLEOTIDE SEQUENCE [LARGE SCALE GENOMIC DNA]</scope>
    <source>
        <strain evidence="16">ZAV-15</strain>
    </source>
</reference>
<dbReference type="SMART" id="SM00475">
    <property type="entry name" value="53EXOc"/>
    <property type="match status" value="1"/>
</dbReference>
<evidence type="ECO:0000259" key="14">
    <source>
        <dbReference type="SMART" id="SM00475"/>
    </source>
</evidence>
<dbReference type="EMBL" id="PNIE01000093">
    <property type="protein sequence ID" value="PMP61105.1"/>
    <property type="molecule type" value="Genomic_DNA"/>
</dbReference>
<dbReference type="InterPro" id="IPR020046">
    <property type="entry name" value="5-3_exonucl_a-hlix_arch_N"/>
</dbReference>
<evidence type="ECO:0000256" key="3">
    <source>
        <dbReference type="ARBA" id="ARBA00020311"/>
    </source>
</evidence>
<dbReference type="InterPro" id="IPR043502">
    <property type="entry name" value="DNA/RNA_pol_sf"/>
</dbReference>
<dbReference type="GO" id="GO:0006261">
    <property type="term" value="P:DNA-templated DNA replication"/>
    <property type="evidence" value="ECO:0007669"/>
    <property type="project" value="UniProtKB-UniRule"/>
</dbReference>
<dbReference type="CDD" id="cd06140">
    <property type="entry name" value="DNA_polA_I_Bacillus_like_exo"/>
    <property type="match status" value="1"/>
</dbReference>
<gene>
    <name evidence="13" type="primary">polA</name>
    <name evidence="16" type="ORF">C0197_06175</name>
</gene>
<dbReference type="InterPro" id="IPR012337">
    <property type="entry name" value="RNaseH-like_sf"/>
</dbReference>
<dbReference type="FunFam" id="1.10.150.20:FF:000003">
    <property type="entry name" value="DNA polymerase I"/>
    <property type="match status" value="1"/>
</dbReference>
<dbReference type="Gene3D" id="1.10.150.20">
    <property type="entry name" value="5' to 3' exonuclease, C-terminal subdomain"/>
    <property type="match status" value="2"/>
</dbReference>
<dbReference type="AlphaFoldDB" id="A0A2N7PIA5"/>
<dbReference type="InterPro" id="IPR036397">
    <property type="entry name" value="RNaseH_sf"/>
</dbReference>
<keyword evidence="6 13" id="KW-0235">DNA replication</keyword>
<dbReference type="PROSITE" id="PS00447">
    <property type="entry name" value="DNA_POLYMERASE_A"/>
    <property type="match status" value="1"/>
</dbReference>
<dbReference type="SMART" id="SM00279">
    <property type="entry name" value="HhH2"/>
    <property type="match status" value="1"/>
</dbReference>
<dbReference type="InterPro" id="IPR008918">
    <property type="entry name" value="HhH2"/>
</dbReference>
<dbReference type="SUPFAM" id="SSF88723">
    <property type="entry name" value="PIN domain-like"/>
    <property type="match status" value="1"/>
</dbReference>
<name>A0A2N7PIA5_9BACT</name>
<dbReference type="SUPFAM" id="SSF56672">
    <property type="entry name" value="DNA/RNA polymerases"/>
    <property type="match status" value="1"/>
</dbReference>
<comment type="function">
    <text evidence="13">In addition to polymerase activity, this DNA polymerase exhibits 5'-3' exonuclease activity.</text>
</comment>
<evidence type="ECO:0000256" key="7">
    <source>
        <dbReference type="ARBA" id="ARBA00022763"/>
    </source>
</evidence>
<keyword evidence="7 13" id="KW-0227">DNA damage</keyword>
<dbReference type="GO" id="GO:0003677">
    <property type="term" value="F:DNA binding"/>
    <property type="evidence" value="ECO:0007669"/>
    <property type="project" value="UniProtKB-UniRule"/>
</dbReference>
<dbReference type="PRINTS" id="PR00868">
    <property type="entry name" value="DNAPOLI"/>
</dbReference>
<dbReference type="EC" id="2.7.7.7" evidence="2 12"/>
<dbReference type="NCBIfam" id="TIGR00593">
    <property type="entry name" value="pola"/>
    <property type="match status" value="1"/>
</dbReference>
<dbReference type="GO" id="GO:0003887">
    <property type="term" value="F:DNA-directed DNA polymerase activity"/>
    <property type="evidence" value="ECO:0007669"/>
    <property type="project" value="UniProtKB-UniRule"/>
</dbReference>
<dbReference type="Pfam" id="PF01367">
    <property type="entry name" value="5_3_exonuc"/>
    <property type="match status" value="1"/>
</dbReference>
<proteinExistence type="inferred from homology"/>
<evidence type="ECO:0000256" key="1">
    <source>
        <dbReference type="ARBA" id="ARBA00007705"/>
    </source>
</evidence>
<dbReference type="InterPro" id="IPR019760">
    <property type="entry name" value="DNA-dir_DNA_pol_A_CS"/>
</dbReference>
<evidence type="ECO:0000256" key="6">
    <source>
        <dbReference type="ARBA" id="ARBA00022705"/>
    </source>
</evidence>
<comment type="catalytic activity">
    <reaction evidence="11 13">
        <text>DNA(n) + a 2'-deoxyribonucleoside 5'-triphosphate = DNA(n+1) + diphosphate</text>
        <dbReference type="Rhea" id="RHEA:22508"/>
        <dbReference type="Rhea" id="RHEA-COMP:17339"/>
        <dbReference type="Rhea" id="RHEA-COMP:17340"/>
        <dbReference type="ChEBI" id="CHEBI:33019"/>
        <dbReference type="ChEBI" id="CHEBI:61560"/>
        <dbReference type="ChEBI" id="CHEBI:173112"/>
        <dbReference type="EC" id="2.7.7.7"/>
    </reaction>
</comment>
<dbReference type="Gene3D" id="3.30.420.10">
    <property type="entry name" value="Ribonuclease H-like superfamily/Ribonuclease H"/>
    <property type="match status" value="1"/>
</dbReference>
<keyword evidence="10 13" id="KW-0234">DNA repair</keyword>
<dbReference type="Gene3D" id="3.30.70.370">
    <property type="match status" value="1"/>
</dbReference>
<evidence type="ECO:0000256" key="12">
    <source>
        <dbReference type="NCBIfam" id="TIGR00593"/>
    </source>
</evidence>
<evidence type="ECO:0000256" key="9">
    <source>
        <dbReference type="ARBA" id="ARBA00023125"/>
    </source>
</evidence>
<dbReference type="Gene3D" id="1.20.1060.10">
    <property type="entry name" value="Taq DNA Polymerase, Chain T, domain 4"/>
    <property type="match status" value="1"/>
</dbReference>
<dbReference type="GO" id="GO:0006302">
    <property type="term" value="P:double-strand break repair"/>
    <property type="evidence" value="ECO:0007669"/>
    <property type="project" value="TreeGrafter"/>
</dbReference>
<sequence length="860" mass="99219">MSFTLQDILEKGALLIDGSSFIYRAYYAIPGYLTTSKGFPTKAIFGITQMLLKILKEGNPKIIVWFMDEKGPTFRHLKYEEYKATRPGMPEDLKIQIPYIKKIVSALGIPLVSAEGYEADDLIATFIKTFDIPVLMIAPDKDLFSLISERVLAYDPIRENLIDLNTFQKKYGFSPQSFCHFRALTGDPSDNIKGVPGIGEKTAQTLIQTFHTLENLYENISRVTPLKLRESLLKYKEQVFQNFDLMKLRIDAPLPSQDLSYYYRKEPNYRELKRLFKELEFRKFLKEFSFPEEIPTFQTMEISPSELKELILRENPTTFALFPEKISTGLFNLKDITLLISFTPEKCYLTKFDSALWNTFTNKEVIVYDYKALLHLIERNLEDPFDVKLASYLLNPTLKNYEFSQLVFEHLDYTLNEKTSDKGLKGVSLLLLGRELKEKLTEEGLFHWLKKVEMPLSRVLYSMEKKGIKIDLEYVRNLIREYDQKIKEIENKLFDLVGTRFNPRSSQEVAKILFEKLKLPKIKKTQKSSQPSTDAEVLEELYDHHPIVPLILRYRTLYKFKSTYLEVFLREVSSIDKRLHTEFNQTGTATGRLSSQKPNLQNIPVKGEEGLAIRRAFIAEEGCYILSLDYSQIELRILAHFSGDENLISAFERDFDIHTHTACEVFGVSPDKVTSEMRRVAKVINFGIAYGMSPYGLSKELRIDPSSAEAYIKKYFSRYPKVKEYIEKTIEFAKAQGYVQTLSGRKRFIPELFSQTKSIRELGYRIAVNTPIQGSAADLMKAAMVALFSFLEREKLKSSILLQVHDELLLEVPENELERVISLAQEIMINPFSHLGLDLCLSVALKVNVSYGKSWADCKA</sequence>
<evidence type="ECO:0000256" key="10">
    <source>
        <dbReference type="ARBA" id="ARBA00023204"/>
    </source>
</evidence>
<dbReference type="InterPro" id="IPR018320">
    <property type="entry name" value="DNA_polymerase_1"/>
</dbReference>
<keyword evidence="4 13" id="KW-0808">Transferase</keyword>
<dbReference type="SUPFAM" id="SSF53098">
    <property type="entry name" value="Ribonuclease H-like"/>
    <property type="match status" value="1"/>
</dbReference>
<evidence type="ECO:0000256" key="2">
    <source>
        <dbReference type="ARBA" id="ARBA00012417"/>
    </source>
</evidence>
<dbReference type="Pfam" id="PF02739">
    <property type="entry name" value="5_3_exonuc_N"/>
    <property type="match status" value="1"/>
</dbReference>
<keyword evidence="5 13" id="KW-0548">Nucleotidyltransferase</keyword>